<gene>
    <name evidence="2" type="ORF">HYH03_004410</name>
</gene>
<comment type="caution">
    <text evidence="2">The sequence shown here is derived from an EMBL/GenBank/DDBJ whole genome shotgun (WGS) entry which is preliminary data.</text>
</comment>
<feature type="compositionally biased region" description="Low complexity" evidence="1">
    <location>
        <begin position="149"/>
        <end position="162"/>
    </location>
</feature>
<feature type="region of interest" description="Disordered" evidence="1">
    <location>
        <begin position="142"/>
        <end position="162"/>
    </location>
</feature>
<keyword evidence="3" id="KW-1185">Reference proteome</keyword>
<accession>A0A835Y7E7</accession>
<protein>
    <submittedName>
        <fullName evidence="2">Uncharacterized protein</fullName>
    </submittedName>
</protein>
<proteinExistence type="predicted"/>
<name>A0A835Y7E7_9CHLO</name>
<sequence>MLGLKLPQLSDKELRDLEGSFDAVLEGMHSLEDAAVVLERCASQRDIAAALVRLASVAVREDVSDSNELRVKIGTRALMVAGNMLRSVARADPSGVTWAARATASALADALLKTQIFHAAARQAAGVAAALAATTGPQAAAAGAGGAAAGPSGSAPRPAPGAAGAGPGSAACACAADIAGTVADLIDVFCTYSFWRQDKAFAHKLVSALRESCVLDQVGRLLLVLAPAPGAPAPSRNLESRQDTALTSLCNIILEVNGMEQRGGNAGMTSPVPTGMPAAMVLCASVLSFADLLGCGLPRTPLLLTPLSCRPGPRTLPCVQGLNIETLLTTLSRDQQLPRPTVPPRAAIRLLLRVLRLDSASVRASSGSSVSRAPGRVLRVDMGWGNGRRVEAQEYRMLIVPDEASQLALKAMAQLAQAAKARPAAWAAEAAQAWGPLFGAARHAVVKMDYLQRDNFLQYHTYLLEAAVQPLLATLGDLPRMAFSPAQLPAGLKAALEGGFVPLLETALRAGRDHRNNPKAPEVALARAFIVQPLAQSSAALALAHAAPREAAAFIATLSKLLDGIPPVILLQGNDYMTEFSTIIFACKLLQLSLDVLHDTAFTEPPGPLDPAAPCAPLFVLTYATLQLVPRISRMVLAMLAVAEREAARGGRSVLTTPTSAIIACLQALLGAMNYAGTISISPGMLPPHRLAVACSLPLLADDAGLERLLGALLALVRGAGTGPLLLDSFDTDHIVASCCTSLHKALPGRLWGAGSRGDGGIVGHSGADGWQPRALRALASKLAGTEPSVGAELEAVAAKLEGGGSSSPEALQDSGAEAAVAVLAERLAALKVEARALVPACANPACAVHAAAGHKAVCGSKGK</sequence>
<dbReference type="EMBL" id="JAEHOE010000013">
    <property type="protein sequence ID" value="KAG2497672.1"/>
    <property type="molecule type" value="Genomic_DNA"/>
</dbReference>
<reference evidence="2" key="1">
    <citation type="journal article" date="2020" name="bioRxiv">
        <title>Comparative genomics of Chlamydomonas.</title>
        <authorList>
            <person name="Craig R.J."/>
            <person name="Hasan A.R."/>
            <person name="Ness R.W."/>
            <person name="Keightley P.D."/>
        </authorList>
    </citation>
    <scope>NUCLEOTIDE SEQUENCE</scope>
    <source>
        <strain evidence="2">CCAP 11/70</strain>
    </source>
</reference>
<dbReference type="AlphaFoldDB" id="A0A835Y7E7"/>
<evidence type="ECO:0000313" key="3">
    <source>
        <dbReference type="Proteomes" id="UP000612055"/>
    </source>
</evidence>
<organism evidence="2 3">
    <name type="scientific">Edaphochlamys debaryana</name>
    <dbReference type="NCBI Taxonomy" id="47281"/>
    <lineage>
        <taxon>Eukaryota</taxon>
        <taxon>Viridiplantae</taxon>
        <taxon>Chlorophyta</taxon>
        <taxon>core chlorophytes</taxon>
        <taxon>Chlorophyceae</taxon>
        <taxon>CS clade</taxon>
        <taxon>Chlamydomonadales</taxon>
        <taxon>Chlamydomonadales incertae sedis</taxon>
        <taxon>Edaphochlamys</taxon>
    </lineage>
</organism>
<evidence type="ECO:0000313" key="2">
    <source>
        <dbReference type="EMBL" id="KAG2497672.1"/>
    </source>
</evidence>
<dbReference type="Proteomes" id="UP000612055">
    <property type="component" value="Unassembled WGS sequence"/>
</dbReference>
<evidence type="ECO:0000256" key="1">
    <source>
        <dbReference type="SAM" id="MobiDB-lite"/>
    </source>
</evidence>